<feature type="region of interest" description="Disordered" evidence="1">
    <location>
        <begin position="337"/>
        <end position="362"/>
    </location>
</feature>
<keyword evidence="2" id="KW-0472">Membrane</keyword>
<feature type="transmembrane region" description="Helical" evidence="2">
    <location>
        <begin position="205"/>
        <end position="222"/>
    </location>
</feature>
<evidence type="ECO:0000313" key="3">
    <source>
        <dbReference type="EMBL" id="KAK8066960.1"/>
    </source>
</evidence>
<feature type="transmembrane region" description="Helical" evidence="2">
    <location>
        <begin position="152"/>
        <end position="172"/>
    </location>
</feature>
<feature type="transmembrane region" description="Helical" evidence="2">
    <location>
        <begin position="47"/>
        <end position="68"/>
    </location>
</feature>
<evidence type="ECO:0000313" key="4">
    <source>
        <dbReference type="Proteomes" id="UP001433268"/>
    </source>
</evidence>
<dbReference type="Gene3D" id="1.10.167.10">
    <property type="entry name" value="Regulator of G-protein Signalling 4, domain 2"/>
    <property type="match status" value="1"/>
</dbReference>
<comment type="caution">
    <text evidence="3">The sequence shown here is derived from an EMBL/GenBank/DDBJ whole genome shotgun (WGS) entry which is preliminary data.</text>
</comment>
<keyword evidence="2" id="KW-0812">Transmembrane</keyword>
<dbReference type="SUPFAM" id="SSF48097">
    <property type="entry name" value="Regulator of G-protein signaling, RGS"/>
    <property type="match status" value="1"/>
</dbReference>
<gene>
    <name evidence="3" type="ORF">PG997_013707</name>
</gene>
<sequence length="776" mass="86941">MTDPRIVYSPLGWTWIGLMIVWTLAVLAAIGFLVHHRRLPFLQLRRLPLVFSAIVILHVYAASCLLALTIGPTVPCDAQFWVMSIYLPFGMALLQAANSQFQHVATRQRKYAQFSTLEDRHVFDRAAEVDPGLPWWKRGWRKIQKANEVDRVLIYIGFGMGVQLALTFLIYFGSEMFHPSYGFFHLQVPGTEQQRATLCFTGWEWWLSIVWQFFWAWVYAPYTLWKTRHIHDTYGWRIQTICCCIAGLPASPMWLIGLYVPQMEPINEVFPPPQWIATSIFLIEVFTLGFPCLQVYRTHNLQQETLDTIAAWEKRNQILGKDLEAISTNSAGFAGSSLGGRSTAGKSNKSEKTASTSHSRDSTLTMGALENALRTNPQPLLEFASLKDFSGENVSFLSHVGDWRRAWTSSTSCPADKTREQFVRAVRIYSHFVSLEYSEFPVNISSRTAKALHALFHETAQILNRRRRQSHSATPFDGAVPGLDDSDAGGGGPGDLEATLGKANLESVTQMAELSMPAGYNNNSRSNNNNNRHDFGDLAVPDAFNPQVFEAAEGEIKYLVLTNTWPKFVHAGFEQASQSSKEDRDYGALALPVSLRGVYDSFTEAHERDNERHMKKIPECHIWRFSPPAILLQLVLAERIIFAPEHHRGHLHIVAAGVGGNATTVEETRRLRSSSSSRSIKHIIPARGSVGPFVVVRLIPLRLGVDDVDHPVLEAVGLLPGLQGHEHQRRLDLAQARPPAPHRLERLGVRAAADEALSEPADGFAQLGHLCRFRCG</sequence>
<organism evidence="3 4">
    <name type="scientific">Apiospora hydei</name>
    <dbReference type="NCBI Taxonomy" id="1337664"/>
    <lineage>
        <taxon>Eukaryota</taxon>
        <taxon>Fungi</taxon>
        <taxon>Dikarya</taxon>
        <taxon>Ascomycota</taxon>
        <taxon>Pezizomycotina</taxon>
        <taxon>Sordariomycetes</taxon>
        <taxon>Xylariomycetidae</taxon>
        <taxon>Amphisphaeriales</taxon>
        <taxon>Apiosporaceae</taxon>
        <taxon>Apiospora</taxon>
    </lineage>
</organism>
<evidence type="ECO:0000256" key="1">
    <source>
        <dbReference type="SAM" id="MobiDB-lite"/>
    </source>
</evidence>
<feature type="transmembrane region" description="Helical" evidence="2">
    <location>
        <begin position="234"/>
        <end position="255"/>
    </location>
</feature>
<keyword evidence="2" id="KW-1133">Transmembrane helix</keyword>
<dbReference type="InterPro" id="IPR044926">
    <property type="entry name" value="RGS_subdomain_2"/>
</dbReference>
<evidence type="ECO:0008006" key="5">
    <source>
        <dbReference type="Google" id="ProtNLM"/>
    </source>
</evidence>
<dbReference type="InterPro" id="IPR036305">
    <property type="entry name" value="RGS_sf"/>
</dbReference>
<feature type="transmembrane region" description="Helical" evidence="2">
    <location>
        <begin position="80"/>
        <end position="101"/>
    </location>
</feature>
<dbReference type="EMBL" id="JAQQWN010000009">
    <property type="protein sequence ID" value="KAK8066960.1"/>
    <property type="molecule type" value="Genomic_DNA"/>
</dbReference>
<accession>A0ABR1V712</accession>
<evidence type="ECO:0000256" key="2">
    <source>
        <dbReference type="SAM" id="Phobius"/>
    </source>
</evidence>
<dbReference type="Proteomes" id="UP001433268">
    <property type="component" value="Unassembled WGS sequence"/>
</dbReference>
<keyword evidence="4" id="KW-1185">Reference proteome</keyword>
<protein>
    <recommendedName>
        <fullName evidence="5">RGS domain-containing protein</fullName>
    </recommendedName>
</protein>
<feature type="transmembrane region" description="Helical" evidence="2">
    <location>
        <begin position="12"/>
        <end position="35"/>
    </location>
</feature>
<proteinExistence type="predicted"/>
<name>A0ABR1V712_9PEZI</name>
<feature type="region of interest" description="Disordered" evidence="1">
    <location>
        <begin position="466"/>
        <end position="499"/>
    </location>
</feature>
<reference evidence="3 4" key="1">
    <citation type="submission" date="2023-01" db="EMBL/GenBank/DDBJ databases">
        <title>Analysis of 21 Apiospora genomes using comparative genomics revels a genus with tremendous synthesis potential of carbohydrate active enzymes and secondary metabolites.</title>
        <authorList>
            <person name="Sorensen T."/>
        </authorList>
    </citation>
    <scope>NUCLEOTIDE SEQUENCE [LARGE SCALE GENOMIC DNA]</scope>
    <source>
        <strain evidence="3 4">CBS 114990</strain>
    </source>
</reference>
<feature type="compositionally biased region" description="Polar residues" evidence="1">
    <location>
        <begin position="353"/>
        <end position="362"/>
    </location>
</feature>
<dbReference type="GeneID" id="92051081"/>
<dbReference type="RefSeq" id="XP_066663713.1">
    <property type="nucleotide sequence ID" value="XM_066818021.1"/>
</dbReference>